<evidence type="ECO:0000259" key="1">
    <source>
        <dbReference type="PROSITE" id="PS51201"/>
    </source>
</evidence>
<accession>A0A2A9HH99</accession>
<dbReference type="InterPro" id="IPR036291">
    <property type="entry name" value="NAD(P)-bd_dom_sf"/>
</dbReference>
<dbReference type="Pfam" id="PF02254">
    <property type="entry name" value="TrkA_N"/>
    <property type="match status" value="1"/>
</dbReference>
<dbReference type="InterPro" id="IPR003148">
    <property type="entry name" value="RCK_N"/>
</dbReference>
<dbReference type="InterPro" id="IPR036721">
    <property type="entry name" value="RCK_C_sf"/>
</dbReference>
<gene>
    <name evidence="3" type="ORF">A9A59_1587</name>
</gene>
<keyword evidence="4" id="KW-1185">Reference proteome</keyword>
<dbReference type="GO" id="GO:0006813">
    <property type="term" value="P:potassium ion transport"/>
    <property type="evidence" value="ECO:0007669"/>
    <property type="project" value="InterPro"/>
</dbReference>
<name>A0A2A9HH99_TEPT2</name>
<evidence type="ECO:0000313" key="4">
    <source>
        <dbReference type="Proteomes" id="UP000223071"/>
    </source>
</evidence>
<dbReference type="AlphaFoldDB" id="A0A2A9HH99"/>
<reference evidence="3 4" key="1">
    <citation type="submission" date="2017-09" db="EMBL/GenBank/DDBJ databases">
        <title>Sequencing the genomes of two abundant thermophiles in Great Basin hot springs: Thermocrinis jamiesonii and novel Chloroflexi Thermoflexus hugenholtzii.</title>
        <authorList>
            <person name="Hedlund B."/>
        </authorList>
    </citation>
    <scope>NUCLEOTIDE SEQUENCE [LARGE SCALE GENOMIC DNA]</scope>
    <source>
        <strain evidence="3 4">G233</strain>
    </source>
</reference>
<evidence type="ECO:0000259" key="2">
    <source>
        <dbReference type="PROSITE" id="PS51202"/>
    </source>
</evidence>
<feature type="domain" description="RCK C-terminal" evidence="2">
    <location>
        <begin position="135"/>
        <end position="215"/>
    </location>
</feature>
<dbReference type="Pfam" id="PF02080">
    <property type="entry name" value="TrkA_C"/>
    <property type="match status" value="1"/>
</dbReference>
<organism evidence="3 4">
    <name type="scientific">Tepidiforma thermophila (strain KCTC 52669 / CGMCC 1.13589 / G233)</name>
    <dbReference type="NCBI Taxonomy" id="2761530"/>
    <lineage>
        <taxon>Bacteria</taxon>
        <taxon>Bacillati</taxon>
        <taxon>Chloroflexota</taxon>
        <taxon>Tepidiformia</taxon>
        <taxon>Tepidiformales</taxon>
        <taxon>Tepidiformaceae</taxon>
        <taxon>Tepidiforma</taxon>
    </lineage>
</organism>
<dbReference type="PANTHER" id="PTHR43833">
    <property type="entry name" value="POTASSIUM CHANNEL PROTEIN 2-RELATED-RELATED"/>
    <property type="match status" value="1"/>
</dbReference>
<dbReference type="InterPro" id="IPR006037">
    <property type="entry name" value="RCK_C"/>
</dbReference>
<proteinExistence type="predicted"/>
<dbReference type="PROSITE" id="PS51201">
    <property type="entry name" value="RCK_N"/>
    <property type="match status" value="1"/>
</dbReference>
<feature type="domain" description="RCK N-terminal" evidence="1">
    <location>
        <begin position="1"/>
        <end position="118"/>
    </location>
</feature>
<evidence type="ECO:0000313" key="3">
    <source>
        <dbReference type="EMBL" id="PFG74365.1"/>
    </source>
</evidence>
<dbReference type="Proteomes" id="UP000223071">
    <property type="component" value="Unassembled WGS sequence"/>
</dbReference>
<protein>
    <submittedName>
        <fullName evidence="3">Trk system potassium uptake protein TrkA</fullName>
    </submittedName>
</protein>
<dbReference type="PROSITE" id="PS51202">
    <property type="entry name" value="RCK_C"/>
    <property type="match status" value="1"/>
</dbReference>
<dbReference type="EMBL" id="PDJQ01000001">
    <property type="protein sequence ID" value="PFG74365.1"/>
    <property type="molecule type" value="Genomic_DNA"/>
</dbReference>
<dbReference type="InterPro" id="IPR050721">
    <property type="entry name" value="Trk_Ktr_HKT_K-transport"/>
</dbReference>
<dbReference type="PANTHER" id="PTHR43833:SF7">
    <property type="entry name" value="KTR SYSTEM POTASSIUM UPTAKE PROTEIN C"/>
    <property type="match status" value="1"/>
</dbReference>
<dbReference type="SUPFAM" id="SSF51735">
    <property type="entry name" value="NAD(P)-binding Rossmann-fold domains"/>
    <property type="match status" value="1"/>
</dbReference>
<sequence length="215" mass="22966">MNVAILGLGRFGSQLAEELVAIGVEVLAVDRDDARVNELSETATLAAAGDLSDFEFLQSLALGDYDSVVVAIGSEVATSVLLTLTLKRRLKLKHVVAKASTNDHAEALRLAGADLVISPEQEAAIRLAHTLGPSSHLEEYMSLGPTYGVAKLKAPINAVGRTIGSLEAFTRHNVVLLAMVRNDLVTFRPDRDVVVEDGDVWLIAGEDEQLRRAGS</sequence>
<dbReference type="RefSeq" id="WP_098503758.1">
    <property type="nucleotide sequence ID" value="NZ_PDJQ01000001.1"/>
</dbReference>
<dbReference type="SUPFAM" id="SSF116726">
    <property type="entry name" value="TrkA C-terminal domain-like"/>
    <property type="match status" value="1"/>
</dbReference>
<dbReference type="Gene3D" id="3.40.50.720">
    <property type="entry name" value="NAD(P)-binding Rossmann-like Domain"/>
    <property type="match status" value="1"/>
</dbReference>
<dbReference type="GO" id="GO:0008324">
    <property type="term" value="F:monoatomic cation transmembrane transporter activity"/>
    <property type="evidence" value="ECO:0007669"/>
    <property type="project" value="InterPro"/>
</dbReference>
<comment type="caution">
    <text evidence="3">The sequence shown here is derived from an EMBL/GenBank/DDBJ whole genome shotgun (WGS) entry which is preliminary data.</text>
</comment>
<dbReference type="Gene3D" id="3.30.70.1450">
    <property type="entry name" value="Regulator of K+ conductance, C-terminal domain"/>
    <property type="match status" value="1"/>
</dbReference>